<dbReference type="PROSITE" id="PS51192">
    <property type="entry name" value="HELICASE_ATP_BIND_1"/>
    <property type="match status" value="1"/>
</dbReference>
<keyword evidence="5" id="KW-0067">ATP-binding</keyword>
<keyword evidence="2" id="KW-0547">Nucleotide-binding</keyword>
<evidence type="ECO:0000313" key="10">
    <source>
        <dbReference type="Proteomes" id="UP000230423"/>
    </source>
</evidence>
<dbReference type="GO" id="GO:0003676">
    <property type="term" value="F:nucleic acid binding"/>
    <property type="evidence" value="ECO:0007669"/>
    <property type="project" value="InterPro"/>
</dbReference>
<dbReference type="GO" id="GO:0005524">
    <property type="term" value="F:ATP binding"/>
    <property type="evidence" value="ECO:0007669"/>
    <property type="project" value="UniProtKB-KW"/>
</dbReference>
<dbReference type="OrthoDB" id="196131at2759"/>
<dbReference type="Proteomes" id="UP000230423">
    <property type="component" value="Unassembled WGS sequence"/>
</dbReference>
<dbReference type="Pfam" id="PF00270">
    <property type="entry name" value="DEAD"/>
    <property type="match status" value="1"/>
</dbReference>
<dbReference type="InterPro" id="IPR011545">
    <property type="entry name" value="DEAD/DEAH_box_helicase_dom"/>
</dbReference>
<dbReference type="GO" id="GO:0016787">
    <property type="term" value="F:hydrolase activity"/>
    <property type="evidence" value="ECO:0007669"/>
    <property type="project" value="UniProtKB-KW"/>
</dbReference>
<dbReference type="InterPro" id="IPR014001">
    <property type="entry name" value="Helicase_ATP-bd"/>
</dbReference>
<feature type="non-terminal residue" evidence="9">
    <location>
        <position position="206"/>
    </location>
</feature>
<keyword evidence="10" id="KW-1185">Reference proteome</keyword>
<dbReference type="SMART" id="SM00487">
    <property type="entry name" value="DEXDc"/>
    <property type="match status" value="1"/>
</dbReference>
<dbReference type="AlphaFoldDB" id="A0A2G9THU4"/>
<dbReference type="EMBL" id="KZ364898">
    <property type="protein sequence ID" value="PIO57554.1"/>
    <property type="molecule type" value="Genomic_DNA"/>
</dbReference>
<evidence type="ECO:0000256" key="4">
    <source>
        <dbReference type="ARBA" id="ARBA00022806"/>
    </source>
</evidence>
<dbReference type="PANTHER" id="PTHR47958">
    <property type="entry name" value="ATP-DEPENDENT RNA HELICASE DBP3"/>
    <property type="match status" value="1"/>
</dbReference>
<dbReference type="PROSITE" id="PS51195">
    <property type="entry name" value="Q_MOTIF"/>
    <property type="match status" value="1"/>
</dbReference>
<feature type="domain" description="DEAD-box RNA helicase Q" evidence="8">
    <location>
        <begin position="74"/>
        <end position="102"/>
    </location>
</feature>
<keyword evidence="3" id="KW-0378">Hydrolase</keyword>
<dbReference type="EC" id="3.6.4.13" evidence="1"/>
<proteinExistence type="predicted"/>
<evidence type="ECO:0000256" key="1">
    <source>
        <dbReference type="ARBA" id="ARBA00012552"/>
    </source>
</evidence>
<dbReference type="InterPro" id="IPR027417">
    <property type="entry name" value="P-loop_NTPase"/>
</dbReference>
<name>A0A2G9THU4_TELCI</name>
<dbReference type="InterPro" id="IPR014014">
    <property type="entry name" value="RNA_helicase_DEAD_Q_motif"/>
</dbReference>
<evidence type="ECO:0000313" key="9">
    <source>
        <dbReference type="EMBL" id="PIO57554.1"/>
    </source>
</evidence>
<feature type="short sequence motif" description="Q motif" evidence="6">
    <location>
        <begin position="74"/>
        <end position="102"/>
    </location>
</feature>
<keyword evidence="4 9" id="KW-0347">Helicase</keyword>
<feature type="domain" description="Helicase ATP-binding" evidence="7">
    <location>
        <begin position="105"/>
        <end position="206"/>
    </location>
</feature>
<evidence type="ECO:0000259" key="8">
    <source>
        <dbReference type="PROSITE" id="PS51195"/>
    </source>
</evidence>
<evidence type="ECO:0000256" key="2">
    <source>
        <dbReference type="ARBA" id="ARBA00022741"/>
    </source>
</evidence>
<evidence type="ECO:0000256" key="6">
    <source>
        <dbReference type="PROSITE-ProRule" id="PRU00552"/>
    </source>
</evidence>
<sequence>MTSAISPRFSSFFGLDTLRNTKRRLPMRKKNTSMMKMEMSYGPGKKKLNHVEVMRLREKLGLRVGGFHPPKPVCSFAHFGFDKQLMDSIRKSEYEQPTPIQALAIPAALSGRDVLGIAKTGSGKTAAYLWPAIVHIMDQPDLAVGDGPIALVVVPTRELAIQVYQEAKRFCKVYNINVICAYGGGSKWEQSNELKNEGAELVVCTP</sequence>
<evidence type="ECO:0000256" key="5">
    <source>
        <dbReference type="ARBA" id="ARBA00022840"/>
    </source>
</evidence>
<dbReference type="GO" id="GO:0003724">
    <property type="term" value="F:RNA helicase activity"/>
    <property type="evidence" value="ECO:0007669"/>
    <property type="project" value="UniProtKB-EC"/>
</dbReference>
<dbReference type="Gene3D" id="3.40.50.300">
    <property type="entry name" value="P-loop containing nucleotide triphosphate hydrolases"/>
    <property type="match status" value="1"/>
</dbReference>
<evidence type="ECO:0000256" key="3">
    <source>
        <dbReference type="ARBA" id="ARBA00022801"/>
    </source>
</evidence>
<accession>A0A2G9THU4</accession>
<gene>
    <name evidence="9" type="ORF">TELCIR_21032</name>
</gene>
<organism evidence="9 10">
    <name type="scientific">Teladorsagia circumcincta</name>
    <name type="common">Brown stomach worm</name>
    <name type="synonym">Ostertagia circumcincta</name>
    <dbReference type="NCBI Taxonomy" id="45464"/>
    <lineage>
        <taxon>Eukaryota</taxon>
        <taxon>Metazoa</taxon>
        <taxon>Ecdysozoa</taxon>
        <taxon>Nematoda</taxon>
        <taxon>Chromadorea</taxon>
        <taxon>Rhabditida</taxon>
        <taxon>Rhabditina</taxon>
        <taxon>Rhabditomorpha</taxon>
        <taxon>Strongyloidea</taxon>
        <taxon>Trichostrongylidae</taxon>
        <taxon>Teladorsagia</taxon>
    </lineage>
</organism>
<dbReference type="SUPFAM" id="SSF52540">
    <property type="entry name" value="P-loop containing nucleoside triphosphate hydrolases"/>
    <property type="match status" value="1"/>
</dbReference>
<evidence type="ECO:0000259" key="7">
    <source>
        <dbReference type="PROSITE" id="PS51192"/>
    </source>
</evidence>
<protein>
    <recommendedName>
        <fullName evidence="1">RNA helicase</fullName>
        <ecNumber evidence="1">3.6.4.13</ecNumber>
    </recommendedName>
</protein>
<reference evidence="9 10" key="1">
    <citation type="submission" date="2015-09" db="EMBL/GenBank/DDBJ databases">
        <title>Draft genome of the parasitic nematode Teladorsagia circumcincta isolate WARC Sus (inbred).</title>
        <authorList>
            <person name="Mitreva M."/>
        </authorList>
    </citation>
    <scope>NUCLEOTIDE SEQUENCE [LARGE SCALE GENOMIC DNA]</scope>
    <source>
        <strain evidence="9 10">S</strain>
    </source>
</reference>